<protein>
    <recommendedName>
        <fullName evidence="3">PiggyBac transposable element-derived protein domain-containing protein</fullName>
    </recommendedName>
</protein>
<comment type="caution">
    <text evidence="1">The sequence shown here is derived from an EMBL/GenBank/DDBJ whole genome shotgun (WGS) entry which is preliminary data.</text>
</comment>
<name>A0A0V1IXX2_TRIPS</name>
<reference evidence="1 2" key="1">
    <citation type="submission" date="2015-01" db="EMBL/GenBank/DDBJ databases">
        <title>Evolution of Trichinella species and genotypes.</title>
        <authorList>
            <person name="Korhonen P.K."/>
            <person name="Edoardo P."/>
            <person name="Giuseppe L.R."/>
            <person name="Gasser R.B."/>
        </authorList>
    </citation>
    <scope>NUCLEOTIDE SEQUENCE [LARGE SCALE GENOMIC DNA]</scope>
    <source>
        <strain evidence="1">ISS588</strain>
    </source>
</reference>
<sequence>MVKVPSIVQNYNMHIGGVDLNNMLFGLYRASHKSRNWTKVTFFCVIAHGSDKRMAALSKKV</sequence>
<evidence type="ECO:0000313" key="2">
    <source>
        <dbReference type="Proteomes" id="UP000054805"/>
    </source>
</evidence>
<dbReference type="AlphaFoldDB" id="A0A0V1IXX2"/>
<accession>A0A0V1IXX2</accession>
<evidence type="ECO:0000313" key="1">
    <source>
        <dbReference type="EMBL" id="KRZ27609.1"/>
    </source>
</evidence>
<dbReference type="EMBL" id="JYDS01000068">
    <property type="protein sequence ID" value="KRZ27609.1"/>
    <property type="molecule type" value="Genomic_DNA"/>
</dbReference>
<proteinExistence type="predicted"/>
<evidence type="ECO:0008006" key="3">
    <source>
        <dbReference type="Google" id="ProtNLM"/>
    </source>
</evidence>
<dbReference type="Proteomes" id="UP000054805">
    <property type="component" value="Unassembled WGS sequence"/>
</dbReference>
<gene>
    <name evidence="1" type="ORF">T4B_11285</name>
</gene>
<keyword evidence="2" id="KW-1185">Reference proteome</keyword>
<organism evidence="1 2">
    <name type="scientific">Trichinella pseudospiralis</name>
    <name type="common">Parasitic roundworm</name>
    <dbReference type="NCBI Taxonomy" id="6337"/>
    <lineage>
        <taxon>Eukaryota</taxon>
        <taxon>Metazoa</taxon>
        <taxon>Ecdysozoa</taxon>
        <taxon>Nematoda</taxon>
        <taxon>Enoplea</taxon>
        <taxon>Dorylaimia</taxon>
        <taxon>Trichinellida</taxon>
        <taxon>Trichinellidae</taxon>
        <taxon>Trichinella</taxon>
    </lineage>
</organism>